<keyword evidence="11" id="KW-0121">Carboxypeptidase</keyword>
<keyword evidence="12" id="KW-1185">Reference proteome</keyword>
<dbReference type="PROSITE" id="PS52035">
    <property type="entry name" value="PEPTIDASE_M14"/>
    <property type="match status" value="1"/>
</dbReference>
<dbReference type="InterPro" id="IPR000834">
    <property type="entry name" value="Peptidase_M14"/>
</dbReference>
<keyword evidence="4 11" id="KW-0378">Hydrolase</keyword>
<evidence type="ECO:0000256" key="9">
    <source>
        <dbReference type="SAM" id="SignalP"/>
    </source>
</evidence>
<gene>
    <name evidence="11" type="ORF">ACFPT7_12885</name>
</gene>
<proteinExistence type="inferred from homology"/>
<evidence type="ECO:0000313" key="11">
    <source>
        <dbReference type="EMBL" id="MFC5863193.1"/>
    </source>
</evidence>
<dbReference type="RefSeq" id="WP_263339740.1">
    <property type="nucleotide sequence ID" value="NZ_JAGSYH010000005.1"/>
</dbReference>
<feature type="chain" id="PRO_5046360587" evidence="9">
    <location>
        <begin position="20"/>
        <end position="902"/>
    </location>
</feature>
<dbReference type="PANTHER" id="PTHR11705">
    <property type="entry name" value="PROTEASE FAMILY M14 CARBOXYPEPTIDASE A,B"/>
    <property type="match status" value="1"/>
</dbReference>
<dbReference type="SUPFAM" id="SSF53187">
    <property type="entry name" value="Zn-dependent exopeptidases"/>
    <property type="match status" value="1"/>
</dbReference>
<dbReference type="PANTHER" id="PTHR11705:SF143">
    <property type="entry name" value="SLL0236 PROTEIN"/>
    <property type="match status" value="1"/>
</dbReference>
<accession>A0ABW1EGG7</accession>
<organism evidence="11 12">
    <name type="scientific">Acidicapsa dinghuensis</name>
    <dbReference type="NCBI Taxonomy" id="2218256"/>
    <lineage>
        <taxon>Bacteria</taxon>
        <taxon>Pseudomonadati</taxon>
        <taxon>Acidobacteriota</taxon>
        <taxon>Terriglobia</taxon>
        <taxon>Terriglobales</taxon>
        <taxon>Acidobacteriaceae</taxon>
        <taxon>Acidicapsa</taxon>
    </lineage>
</organism>
<reference evidence="12" key="1">
    <citation type="journal article" date="2019" name="Int. J. Syst. Evol. Microbiol.">
        <title>The Global Catalogue of Microorganisms (GCM) 10K type strain sequencing project: providing services to taxonomists for standard genome sequencing and annotation.</title>
        <authorList>
            <consortium name="The Broad Institute Genomics Platform"/>
            <consortium name="The Broad Institute Genome Sequencing Center for Infectious Disease"/>
            <person name="Wu L."/>
            <person name="Ma J."/>
        </authorList>
    </citation>
    <scope>NUCLEOTIDE SEQUENCE [LARGE SCALE GENOMIC DNA]</scope>
    <source>
        <strain evidence="12">JCM 4087</strain>
    </source>
</reference>
<dbReference type="Proteomes" id="UP001596091">
    <property type="component" value="Unassembled WGS sequence"/>
</dbReference>
<feature type="region of interest" description="Disordered" evidence="8">
    <location>
        <begin position="658"/>
        <end position="723"/>
    </location>
</feature>
<dbReference type="GO" id="GO:0004180">
    <property type="term" value="F:carboxypeptidase activity"/>
    <property type="evidence" value="ECO:0007669"/>
    <property type="project" value="UniProtKB-KW"/>
</dbReference>
<dbReference type="EC" id="3.4.17.-" evidence="11"/>
<evidence type="ECO:0000256" key="6">
    <source>
        <dbReference type="ARBA" id="ARBA00023049"/>
    </source>
</evidence>
<comment type="caution">
    <text evidence="11">The sequence shown here is derived from an EMBL/GenBank/DDBJ whole genome shotgun (WGS) entry which is preliminary data.</text>
</comment>
<evidence type="ECO:0000256" key="5">
    <source>
        <dbReference type="ARBA" id="ARBA00022833"/>
    </source>
</evidence>
<evidence type="ECO:0000313" key="12">
    <source>
        <dbReference type="Proteomes" id="UP001596091"/>
    </source>
</evidence>
<evidence type="ECO:0000256" key="7">
    <source>
        <dbReference type="PROSITE-ProRule" id="PRU01379"/>
    </source>
</evidence>
<evidence type="ECO:0000256" key="3">
    <source>
        <dbReference type="ARBA" id="ARBA00022670"/>
    </source>
</evidence>
<comment type="caution">
    <text evidence="7">Lacks conserved residue(s) required for the propagation of feature annotation.</text>
</comment>
<keyword evidence="5" id="KW-0862">Zinc</keyword>
<dbReference type="Gene3D" id="3.40.630.10">
    <property type="entry name" value="Zn peptidases"/>
    <property type="match status" value="1"/>
</dbReference>
<evidence type="ECO:0000259" key="10">
    <source>
        <dbReference type="PROSITE" id="PS52035"/>
    </source>
</evidence>
<sequence>MKTILFAFLFLLSATAAIGQTRITSPEEAFGFKPGTDRKLADWKELTAYFKQLSTESDKVRYDEVGKTTEGRPFITVTISAPENLAHLDHYKEIQRRLADPRVTSPDEAKELIAEGKTVLVVTCNIHSTEIASSQSAAEFAYQLATGDSERIHSILHNVIIVLVPSLNPDGQQLVVDWYKKYLGTPYEGSNPVVLWHHYVGHDDNRDWATFTQAETRLAVEKVLNPWHPQILYDLHQQGENSARIYVPPFVDPFDPNIDPLIIQSQNALGMNTALEITQTGKKGVLSYGVYDFWSPLRDYIAYHNGLRILTESASADIATPVNIPFEKLARGIGYDPKVASWNFPDPWKGGEWHLGDIVAYQIDAFFSIANNAAVFRERYLNNFYEIGLHAVNRKSGPSAFVIPGGQTDSATVARLINTLRIGDVEVEQATSDFDAGGKHYASGSYIVQLAQPYGAFAKTLLEVQKYPDIAEYPGGPLQRPYDVTAQTLPLLFGVTAVPVNDRIAVAASKVDVVKATAGRFEKSSTGNGYFIADNTNSSLYALFALLAKDVRAYRLTGAGVEPGTIYVPPQEGIDTKLAAIVDKFPIDIRAAGAAPIGKALQVHLPRIGLYQSWVPSMDEGWTRWIFDQNNIPYTRLVDADIRKGDLNQRFDSILIPDNSAPAITNGRRGFEGENPTPPSSSQSAPAENGRRRTSNAPAAPETGSTTGNEEVHGPKTPPEFLGGLGTAGLASLKAFVEAGGTIITLNKASEVYAGKDPGTVVNALDTIDRKAFYVPGSILQVAVDPDNPIAFGSTPTVPIFYENGPTFRVNGAAHSVAFFNTDKPLLSGWILGGQFLKGTSVIAEEPVGKGRIVLFGFRPQYRAQSEVTYKFLFNALLYSSSTPTGLTASSPVKVGHTKGAK</sequence>
<dbReference type="Pfam" id="PF00246">
    <property type="entry name" value="Peptidase_M14"/>
    <property type="match status" value="1"/>
</dbReference>
<comment type="cofactor">
    <cofactor evidence="1">
        <name>Zn(2+)</name>
        <dbReference type="ChEBI" id="CHEBI:29105"/>
    </cofactor>
</comment>
<feature type="domain" description="Peptidase M14" evidence="10">
    <location>
        <begin position="39"/>
        <end position="391"/>
    </location>
</feature>
<evidence type="ECO:0000256" key="2">
    <source>
        <dbReference type="ARBA" id="ARBA00005988"/>
    </source>
</evidence>
<dbReference type="CDD" id="cd06240">
    <property type="entry name" value="M14-like"/>
    <property type="match status" value="1"/>
</dbReference>
<evidence type="ECO:0000256" key="8">
    <source>
        <dbReference type="SAM" id="MobiDB-lite"/>
    </source>
</evidence>
<dbReference type="EMBL" id="JBHSPH010000003">
    <property type="protein sequence ID" value="MFC5863193.1"/>
    <property type="molecule type" value="Genomic_DNA"/>
</dbReference>
<evidence type="ECO:0000256" key="4">
    <source>
        <dbReference type="ARBA" id="ARBA00022801"/>
    </source>
</evidence>
<comment type="similarity">
    <text evidence="2 7">Belongs to the peptidase M14 family.</text>
</comment>
<feature type="signal peptide" evidence="9">
    <location>
        <begin position="1"/>
        <end position="19"/>
    </location>
</feature>
<keyword evidence="3" id="KW-0645">Protease</keyword>
<protein>
    <submittedName>
        <fullName evidence="11">M14 metallopeptidase family protein</fullName>
        <ecNumber evidence="11">3.4.17.-</ecNumber>
    </submittedName>
</protein>
<keyword evidence="9" id="KW-0732">Signal</keyword>
<keyword evidence="6" id="KW-0482">Metalloprotease</keyword>
<evidence type="ECO:0000256" key="1">
    <source>
        <dbReference type="ARBA" id="ARBA00001947"/>
    </source>
</evidence>
<name>A0ABW1EGG7_9BACT</name>